<sequence>MNKRKSMSRYAFLLLGIVIMSEPVLSYGYTIKQPMELELSSYGNALGDTGQNAIEEASPREMVSWKVYFVDEESRQIQLSAMRSGTILEGEELVIPYANSLIVNGHRWLANEDSPYRVNVYGPGEKIIYITYSDEGPVVDVDDPEASERERFEMYLERAKKADAAITGKEAGEILDDQIICESNAKCSYRLRSLSAQIKNTAATPVYVIAKDCAATGIILKELYSTSVEYSANLLDTIQLDGAEYRIYVFLVNKKFGETCSHNWKLEKRTEATCLSSGSEKYVCSICSKTEVKTLPALGHVDENGDSLCDRCGKRTEEQNSGDRITATYRPSQSEYQMQFVCVSESFQNGYLYISDTGIPASEFGGYGSLDYMLSNPYQAFVGTFADCFSITGQALMPIDADGALAYAAILSKEEVLAYRGQIEGDYITRTVENGQLVVVHENGSTSLVTPTDDMLLRPAVVLSAPDAGTADPIYWSVGDVQKVVIDQKTYEFWCVDTNYYDKSENHQKLALFLCDDVIPANYGSEYSYLPDEAGTMSQVFHPGPVVNFGDESDYKYSKIHNWLSEHQNSIFQSFNCQIGVDSAFTGSTGKGRFGELSDQDLTVHSIGYQRLTARLFSLSVEEALKYKNYLWKFGDTDSDNSESVTDNFCNGYWLRSPMGNTDADSGYAYIVDLVNGMIRPEAVKPDGSSTDEELRVTTSIGVRPAFAVPQG</sequence>
<organism evidence="2 3">
    <name type="scientific">Ventrimonas faecis</name>
    <dbReference type="NCBI Taxonomy" id="3133170"/>
    <lineage>
        <taxon>Bacteria</taxon>
        <taxon>Bacillati</taxon>
        <taxon>Bacillota</taxon>
        <taxon>Clostridia</taxon>
        <taxon>Lachnospirales</taxon>
        <taxon>Lachnospiraceae</taxon>
        <taxon>Ventrimonas</taxon>
    </lineage>
</organism>
<evidence type="ECO:0000313" key="2">
    <source>
        <dbReference type="EMBL" id="MEQ2562988.1"/>
    </source>
</evidence>
<protein>
    <submittedName>
        <fullName evidence="2">DUF6273 domain-containing protein</fullName>
    </submittedName>
</protein>
<reference evidence="2 3" key="1">
    <citation type="submission" date="2024-03" db="EMBL/GenBank/DDBJ databases">
        <title>Human intestinal bacterial collection.</title>
        <authorList>
            <person name="Pauvert C."/>
            <person name="Hitch T.C.A."/>
            <person name="Clavel T."/>
        </authorList>
    </citation>
    <scope>NUCLEOTIDE SEQUENCE [LARGE SCALE GENOMIC DNA]</scope>
    <source>
        <strain evidence="2 3">CLA-AP-H27</strain>
    </source>
</reference>
<evidence type="ECO:0000313" key="3">
    <source>
        <dbReference type="Proteomes" id="UP001437460"/>
    </source>
</evidence>
<comment type="caution">
    <text evidence="2">The sequence shown here is derived from an EMBL/GenBank/DDBJ whole genome shotgun (WGS) entry which is preliminary data.</text>
</comment>
<feature type="domain" description="DUF6273" evidence="1">
    <location>
        <begin position="552"/>
        <end position="710"/>
    </location>
</feature>
<gene>
    <name evidence="2" type="ORF">WMO41_07400</name>
</gene>
<evidence type="ECO:0000259" key="1">
    <source>
        <dbReference type="Pfam" id="PF19789"/>
    </source>
</evidence>
<dbReference type="EMBL" id="JBBMFJ010000012">
    <property type="protein sequence ID" value="MEQ2562988.1"/>
    <property type="molecule type" value="Genomic_DNA"/>
</dbReference>
<accession>A0ABV1HLZ2</accession>
<dbReference type="Pfam" id="PF19789">
    <property type="entry name" value="DUF6273"/>
    <property type="match status" value="1"/>
</dbReference>
<keyword evidence="3" id="KW-1185">Reference proteome</keyword>
<name>A0ABV1HLZ2_9FIRM</name>
<dbReference type="Proteomes" id="UP001437460">
    <property type="component" value="Unassembled WGS sequence"/>
</dbReference>
<dbReference type="InterPro" id="IPR046240">
    <property type="entry name" value="DUF6273"/>
</dbReference>
<proteinExistence type="predicted"/>
<dbReference type="RefSeq" id="WP_349229201.1">
    <property type="nucleotide sequence ID" value="NZ_JBBMFJ010000012.1"/>
</dbReference>